<evidence type="ECO:0000256" key="1">
    <source>
        <dbReference type="ARBA" id="ARBA00004906"/>
    </source>
</evidence>
<evidence type="ECO:0000256" key="2">
    <source>
        <dbReference type="SAM" id="MobiDB-lite"/>
    </source>
</evidence>
<dbReference type="SUPFAM" id="SSF54695">
    <property type="entry name" value="POZ domain"/>
    <property type="match status" value="1"/>
</dbReference>
<dbReference type="Gene3D" id="3.30.710.10">
    <property type="entry name" value="Potassium Channel Kv1.1, Chain A"/>
    <property type="match status" value="1"/>
</dbReference>
<feature type="region of interest" description="Disordered" evidence="2">
    <location>
        <begin position="1"/>
        <end position="23"/>
    </location>
</feature>
<dbReference type="PANTHER" id="PTHR24413">
    <property type="entry name" value="SPECKLE-TYPE POZ PROTEIN"/>
    <property type="match status" value="1"/>
</dbReference>
<reference evidence="4 5" key="1">
    <citation type="journal article" date="2018" name="Proc. Natl. Acad. Sci. U.S.A.">
        <title>Draft genome sequence of Camellia sinensis var. sinensis provides insights into the evolution of the tea genome and tea quality.</title>
        <authorList>
            <person name="Wei C."/>
            <person name="Yang H."/>
            <person name="Wang S."/>
            <person name="Zhao J."/>
            <person name="Liu C."/>
            <person name="Gao L."/>
            <person name="Xia E."/>
            <person name="Lu Y."/>
            <person name="Tai Y."/>
            <person name="She G."/>
            <person name="Sun J."/>
            <person name="Cao H."/>
            <person name="Tong W."/>
            <person name="Gao Q."/>
            <person name="Li Y."/>
            <person name="Deng W."/>
            <person name="Jiang X."/>
            <person name="Wang W."/>
            <person name="Chen Q."/>
            <person name="Zhang S."/>
            <person name="Li H."/>
            <person name="Wu J."/>
            <person name="Wang P."/>
            <person name="Li P."/>
            <person name="Shi C."/>
            <person name="Zheng F."/>
            <person name="Jian J."/>
            <person name="Huang B."/>
            <person name="Shan D."/>
            <person name="Shi M."/>
            <person name="Fang C."/>
            <person name="Yue Y."/>
            <person name="Li F."/>
            <person name="Li D."/>
            <person name="Wei S."/>
            <person name="Han B."/>
            <person name="Jiang C."/>
            <person name="Yin Y."/>
            <person name="Xia T."/>
            <person name="Zhang Z."/>
            <person name="Bennetzen J.L."/>
            <person name="Zhao S."/>
            <person name="Wan X."/>
        </authorList>
    </citation>
    <scope>NUCLEOTIDE SEQUENCE [LARGE SCALE GENOMIC DNA]</scope>
    <source>
        <strain evidence="5">cv. Shuchazao</strain>
        <tissue evidence="4">Leaf</tissue>
    </source>
</reference>
<sequence length="291" mass="33159">MRRHRRRPSSEFGSDSEADEAAGTMKCVSCRDEYEPRDAGTCRECYEEASETEEELKREIEDLKSKVSFLRFWTPFDHYHHRSTPCFSDIVLVASDDDSGKPASNPVPVSAHKAVLAFTANEFEGVPLSLTMSNWLASRSPVFRAMLENEMEESLSGTIKISDVSYDALRAFVNYLYTAEACLDEQMACDLLVLAEKYQVKHLKTYCEKFMVSKLNWESALVNYAFAHQHNAKNLLDAALSLIMDNMDKLSKREEYMELVEKDPRIVVEIYEAYLSKQVNTAAHKDSPSKS</sequence>
<comment type="pathway">
    <text evidence="1">Protein modification; protein ubiquitination.</text>
</comment>
<gene>
    <name evidence="4" type="ORF">TEA_020592</name>
</gene>
<keyword evidence="5" id="KW-1185">Reference proteome</keyword>
<dbReference type="Proteomes" id="UP000306102">
    <property type="component" value="Unassembled WGS sequence"/>
</dbReference>
<evidence type="ECO:0000313" key="5">
    <source>
        <dbReference type="Proteomes" id="UP000306102"/>
    </source>
</evidence>
<protein>
    <recommendedName>
        <fullName evidence="3">BTB domain-containing protein</fullName>
    </recommendedName>
</protein>
<evidence type="ECO:0000313" key="4">
    <source>
        <dbReference type="EMBL" id="THG16858.1"/>
    </source>
</evidence>
<dbReference type="CDD" id="cd18186">
    <property type="entry name" value="BTB_POZ_ZBTB_KLHL-like"/>
    <property type="match status" value="1"/>
</dbReference>
<name>A0A4S4EJW0_CAMSN</name>
<dbReference type="EMBL" id="SDRB02003804">
    <property type="protein sequence ID" value="THG16858.1"/>
    <property type="molecule type" value="Genomic_DNA"/>
</dbReference>
<dbReference type="CDD" id="cd14733">
    <property type="entry name" value="BACK"/>
    <property type="match status" value="1"/>
</dbReference>
<dbReference type="SMART" id="SM00225">
    <property type="entry name" value="BTB"/>
    <property type="match status" value="1"/>
</dbReference>
<comment type="caution">
    <text evidence="4">The sequence shown here is derived from an EMBL/GenBank/DDBJ whole genome shotgun (WGS) entry which is preliminary data.</text>
</comment>
<dbReference type="InterPro" id="IPR011333">
    <property type="entry name" value="SKP1/BTB/POZ_sf"/>
</dbReference>
<dbReference type="STRING" id="542762.A0A4S4EJW0"/>
<dbReference type="Gene3D" id="1.25.40.420">
    <property type="match status" value="1"/>
</dbReference>
<feature type="domain" description="BTB" evidence="3">
    <location>
        <begin position="88"/>
        <end position="185"/>
    </location>
</feature>
<proteinExistence type="predicted"/>
<accession>A0A4S4EJW0</accession>
<dbReference type="InterPro" id="IPR000210">
    <property type="entry name" value="BTB/POZ_dom"/>
</dbReference>
<dbReference type="PROSITE" id="PS50097">
    <property type="entry name" value="BTB"/>
    <property type="match status" value="1"/>
</dbReference>
<dbReference type="AlphaFoldDB" id="A0A4S4EJW0"/>
<organism evidence="4 5">
    <name type="scientific">Camellia sinensis var. sinensis</name>
    <name type="common">China tea</name>
    <dbReference type="NCBI Taxonomy" id="542762"/>
    <lineage>
        <taxon>Eukaryota</taxon>
        <taxon>Viridiplantae</taxon>
        <taxon>Streptophyta</taxon>
        <taxon>Embryophyta</taxon>
        <taxon>Tracheophyta</taxon>
        <taxon>Spermatophyta</taxon>
        <taxon>Magnoliopsida</taxon>
        <taxon>eudicotyledons</taxon>
        <taxon>Gunneridae</taxon>
        <taxon>Pentapetalae</taxon>
        <taxon>asterids</taxon>
        <taxon>Ericales</taxon>
        <taxon>Theaceae</taxon>
        <taxon>Camellia</taxon>
    </lineage>
</organism>
<dbReference type="FunFam" id="1.25.40.420:FF:000026">
    <property type="entry name" value="BTB/POZ domain-containing protein"/>
    <property type="match status" value="1"/>
</dbReference>
<evidence type="ECO:0000259" key="3">
    <source>
        <dbReference type="PROSITE" id="PS50097"/>
    </source>
</evidence>
<dbReference type="Pfam" id="PF00651">
    <property type="entry name" value="BTB"/>
    <property type="match status" value="1"/>
</dbReference>